<gene>
    <name evidence="2" type="ORF">SETTUDRAFT_39670</name>
</gene>
<name>R0IME5_EXST2</name>
<reference evidence="2 3" key="2">
    <citation type="journal article" date="2013" name="PLoS Genet.">
        <title>Comparative genome structure, secondary metabolite, and effector coding capacity across Cochliobolus pathogens.</title>
        <authorList>
            <person name="Condon B.J."/>
            <person name="Leng Y."/>
            <person name="Wu D."/>
            <person name="Bushley K.E."/>
            <person name="Ohm R.A."/>
            <person name="Otillar R."/>
            <person name="Martin J."/>
            <person name="Schackwitz W."/>
            <person name="Grimwood J."/>
            <person name="MohdZainudin N."/>
            <person name="Xue C."/>
            <person name="Wang R."/>
            <person name="Manning V.A."/>
            <person name="Dhillon B."/>
            <person name="Tu Z.J."/>
            <person name="Steffenson B.J."/>
            <person name="Salamov A."/>
            <person name="Sun H."/>
            <person name="Lowry S."/>
            <person name="LaButti K."/>
            <person name="Han J."/>
            <person name="Copeland A."/>
            <person name="Lindquist E."/>
            <person name="Barry K."/>
            <person name="Schmutz J."/>
            <person name="Baker S.E."/>
            <person name="Ciuffetti L.M."/>
            <person name="Grigoriev I.V."/>
            <person name="Zhong S."/>
            <person name="Turgeon B.G."/>
        </authorList>
    </citation>
    <scope>NUCLEOTIDE SEQUENCE [LARGE SCALE GENOMIC DNA]</scope>
    <source>
        <strain evidence="3">28A</strain>
    </source>
</reference>
<dbReference type="EMBL" id="KB908604">
    <property type="protein sequence ID" value="EOA86175.1"/>
    <property type="molecule type" value="Genomic_DNA"/>
</dbReference>
<feature type="coiled-coil region" evidence="1">
    <location>
        <begin position="57"/>
        <end position="105"/>
    </location>
</feature>
<keyword evidence="3" id="KW-1185">Reference proteome</keyword>
<keyword evidence="1" id="KW-0175">Coiled coil</keyword>
<dbReference type="HOGENOM" id="CLU_171272_0_0_1"/>
<dbReference type="OrthoDB" id="3685572at2759"/>
<evidence type="ECO:0000313" key="3">
    <source>
        <dbReference type="Proteomes" id="UP000016935"/>
    </source>
</evidence>
<dbReference type="RefSeq" id="XP_008026108.1">
    <property type="nucleotide sequence ID" value="XM_008027917.1"/>
</dbReference>
<dbReference type="AlphaFoldDB" id="R0IME5"/>
<evidence type="ECO:0000313" key="2">
    <source>
        <dbReference type="EMBL" id="EOA86175.1"/>
    </source>
</evidence>
<evidence type="ECO:0000256" key="1">
    <source>
        <dbReference type="SAM" id="Coils"/>
    </source>
</evidence>
<dbReference type="GeneID" id="19404507"/>
<reference evidence="2 3" key="1">
    <citation type="journal article" date="2012" name="PLoS Pathog.">
        <title>Diverse lifestyles and strategies of plant pathogenesis encoded in the genomes of eighteen Dothideomycetes fungi.</title>
        <authorList>
            <person name="Ohm R.A."/>
            <person name="Feau N."/>
            <person name="Henrissat B."/>
            <person name="Schoch C.L."/>
            <person name="Horwitz B.A."/>
            <person name="Barry K.W."/>
            <person name="Condon B.J."/>
            <person name="Copeland A.C."/>
            <person name="Dhillon B."/>
            <person name="Glaser F."/>
            <person name="Hesse C.N."/>
            <person name="Kosti I."/>
            <person name="LaButti K."/>
            <person name="Lindquist E.A."/>
            <person name="Lucas S."/>
            <person name="Salamov A.A."/>
            <person name="Bradshaw R.E."/>
            <person name="Ciuffetti L."/>
            <person name="Hamelin R.C."/>
            <person name="Kema G.H.J."/>
            <person name="Lawrence C."/>
            <person name="Scott J.A."/>
            <person name="Spatafora J.W."/>
            <person name="Turgeon B.G."/>
            <person name="de Wit P.J.G.M."/>
            <person name="Zhong S."/>
            <person name="Goodwin S.B."/>
            <person name="Grigoriev I.V."/>
        </authorList>
    </citation>
    <scope>NUCLEOTIDE SEQUENCE [LARGE SCALE GENOMIC DNA]</scope>
    <source>
        <strain evidence="3">28A</strain>
    </source>
</reference>
<proteinExistence type="predicted"/>
<sequence>MYEVTPYRNRRHKGVPPLHDIHRLYNAPSFAGVGGMDGFPAWNISWTTPNFDMPNNVEQATRRHVEAQKEHDKAKEKYEEAKKKLEECEKKVKEADKALSFAKHQASW</sequence>
<dbReference type="Proteomes" id="UP000016935">
    <property type="component" value="Unassembled WGS sequence"/>
</dbReference>
<organism evidence="2 3">
    <name type="scientific">Exserohilum turcicum (strain 28A)</name>
    <name type="common">Northern leaf blight fungus</name>
    <name type="synonym">Setosphaeria turcica</name>
    <dbReference type="NCBI Taxonomy" id="671987"/>
    <lineage>
        <taxon>Eukaryota</taxon>
        <taxon>Fungi</taxon>
        <taxon>Dikarya</taxon>
        <taxon>Ascomycota</taxon>
        <taxon>Pezizomycotina</taxon>
        <taxon>Dothideomycetes</taxon>
        <taxon>Pleosporomycetidae</taxon>
        <taxon>Pleosporales</taxon>
        <taxon>Pleosporineae</taxon>
        <taxon>Pleosporaceae</taxon>
        <taxon>Exserohilum</taxon>
    </lineage>
</organism>
<protein>
    <submittedName>
        <fullName evidence="2">Uncharacterized protein</fullName>
    </submittedName>
</protein>
<accession>R0IME5</accession>
<dbReference type="eggNOG" id="ENOG502R12Y">
    <property type="taxonomic scope" value="Eukaryota"/>
</dbReference>